<evidence type="ECO:0000313" key="3">
    <source>
        <dbReference type="Proteomes" id="UP000662857"/>
    </source>
</evidence>
<dbReference type="RefSeq" id="WP_239677089.1">
    <property type="nucleotide sequence ID" value="NZ_CP070499.1"/>
</dbReference>
<sequence>MYRLSNQLAHRVRTAISQGDRGEFGPMAYAIMVSAMVLLALAVVLWGEGIANEFMDRVPSGGGS</sequence>
<organism evidence="2 3">
    <name type="scientific">Natronosporangium hydrolyticum</name>
    <dbReference type="NCBI Taxonomy" id="2811111"/>
    <lineage>
        <taxon>Bacteria</taxon>
        <taxon>Bacillati</taxon>
        <taxon>Actinomycetota</taxon>
        <taxon>Actinomycetes</taxon>
        <taxon>Micromonosporales</taxon>
        <taxon>Micromonosporaceae</taxon>
        <taxon>Natronosporangium</taxon>
    </lineage>
</organism>
<protein>
    <submittedName>
        <fullName evidence="2">Uncharacterized protein</fullName>
    </submittedName>
</protein>
<gene>
    <name evidence="2" type="ORF">JQS43_00575</name>
</gene>
<dbReference type="Proteomes" id="UP000662857">
    <property type="component" value="Chromosome"/>
</dbReference>
<keyword evidence="1" id="KW-0472">Membrane</keyword>
<accession>A0A895YJZ1</accession>
<dbReference type="KEGG" id="nhy:JQS43_00575"/>
<feature type="transmembrane region" description="Helical" evidence="1">
    <location>
        <begin position="27"/>
        <end position="47"/>
    </location>
</feature>
<reference evidence="2" key="1">
    <citation type="submission" date="2021-02" db="EMBL/GenBank/DDBJ databases">
        <title>Natrosporangium hydrolyticum gen. nov., sp. nov, a haloalkaliphilic actinobacterium from a soda solonchak soil.</title>
        <authorList>
            <person name="Sorokin D.Y."/>
            <person name="Khijniak T.V."/>
            <person name="Zakharycheva A.P."/>
            <person name="Boueva O.V."/>
            <person name="Ariskina E.V."/>
            <person name="Hahnke R.L."/>
            <person name="Bunk B."/>
            <person name="Sproer C."/>
            <person name="Schumann P."/>
            <person name="Evtushenko L.I."/>
            <person name="Kublanov I.V."/>
        </authorList>
    </citation>
    <scope>NUCLEOTIDE SEQUENCE</scope>
    <source>
        <strain evidence="2">DSM 106523</strain>
    </source>
</reference>
<evidence type="ECO:0000313" key="2">
    <source>
        <dbReference type="EMBL" id="QSB14926.1"/>
    </source>
</evidence>
<proteinExistence type="predicted"/>
<evidence type="ECO:0000256" key="1">
    <source>
        <dbReference type="SAM" id="Phobius"/>
    </source>
</evidence>
<dbReference type="EMBL" id="CP070499">
    <property type="protein sequence ID" value="QSB14926.1"/>
    <property type="molecule type" value="Genomic_DNA"/>
</dbReference>
<keyword evidence="1" id="KW-1133">Transmembrane helix</keyword>
<keyword evidence="1" id="KW-0812">Transmembrane</keyword>
<name>A0A895YJZ1_9ACTN</name>
<dbReference type="AlphaFoldDB" id="A0A895YJZ1"/>
<keyword evidence="3" id="KW-1185">Reference proteome</keyword>